<reference evidence="3" key="1">
    <citation type="submission" date="2021-05" db="EMBL/GenBank/DDBJ databases">
        <authorList>
            <person name="Stam R."/>
        </authorList>
    </citation>
    <scope>NUCLEOTIDE SEQUENCE</scope>
    <source>
        <strain evidence="3">CS162</strain>
    </source>
</reference>
<protein>
    <recommendedName>
        <fullName evidence="2">DUF7730 domain-containing protein</fullName>
    </recommendedName>
</protein>
<dbReference type="PANTHER" id="PTHR38790:SF4">
    <property type="entry name" value="2EXR DOMAIN-CONTAINING PROTEIN"/>
    <property type="match status" value="1"/>
</dbReference>
<dbReference type="RefSeq" id="XP_043171189.1">
    <property type="nucleotide sequence ID" value="XM_043315254.1"/>
</dbReference>
<evidence type="ECO:0000313" key="3">
    <source>
        <dbReference type="EMBL" id="CAG5173409.1"/>
    </source>
</evidence>
<accession>A0A8J2N885</accession>
<name>A0A8J2N885_9PLEO</name>
<organism evidence="3 4">
    <name type="scientific">Alternaria atra</name>
    <dbReference type="NCBI Taxonomy" id="119953"/>
    <lineage>
        <taxon>Eukaryota</taxon>
        <taxon>Fungi</taxon>
        <taxon>Dikarya</taxon>
        <taxon>Ascomycota</taxon>
        <taxon>Pezizomycotina</taxon>
        <taxon>Dothideomycetes</taxon>
        <taxon>Pleosporomycetidae</taxon>
        <taxon>Pleosporales</taxon>
        <taxon>Pleosporineae</taxon>
        <taxon>Pleosporaceae</taxon>
        <taxon>Alternaria</taxon>
        <taxon>Alternaria sect. Ulocladioides</taxon>
    </lineage>
</organism>
<dbReference type="EMBL" id="CAJRGZ010000022">
    <property type="protein sequence ID" value="CAG5173409.1"/>
    <property type="molecule type" value="Genomic_DNA"/>
</dbReference>
<dbReference type="OrthoDB" id="3687946at2759"/>
<dbReference type="AlphaFoldDB" id="A0A8J2N885"/>
<proteinExistence type="predicted"/>
<dbReference type="InterPro" id="IPR056632">
    <property type="entry name" value="DUF7730"/>
</dbReference>
<dbReference type="Pfam" id="PF24864">
    <property type="entry name" value="DUF7730"/>
    <property type="match status" value="1"/>
</dbReference>
<dbReference type="GeneID" id="67019647"/>
<evidence type="ECO:0000259" key="2">
    <source>
        <dbReference type="Pfam" id="PF24864"/>
    </source>
</evidence>
<gene>
    <name evidence="3" type="ORF">ALTATR162_LOCUS7626</name>
</gene>
<keyword evidence="4" id="KW-1185">Reference proteome</keyword>
<feature type="region of interest" description="Disordered" evidence="1">
    <location>
        <begin position="1"/>
        <end position="56"/>
    </location>
</feature>
<evidence type="ECO:0000256" key="1">
    <source>
        <dbReference type="SAM" id="MobiDB-lite"/>
    </source>
</evidence>
<sequence length="196" mass="22152">MAPAKSSRSVKAKKPAPNTFKPTKISKRSQSRTKVATMEPTNARNLNRPKPPQGRTYPVTLLKNGLVSMERTPDYLLEAAQRNARNSPLLRLPAEIRNMIFRYAVGGNEIHVQRAFVYRTSKKWRDNSNSYWHGRATHLGDRRLKALAQGTAFHLPEVCRQIYAETATLSYATNTFILPSSQGRDQRFSNNGPRGT</sequence>
<dbReference type="Proteomes" id="UP000676310">
    <property type="component" value="Unassembled WGS sequence"/>
</dbReference>
<comment type="caution">
    <text evidence="3">The sequence shown here is derived from an EMBL/GenBank/DDBJ whole genome shotgun (WGS) entry which is preliminary data.</text>
</comment>
<dbReference type="PANTHER" id="PTHR38790">
    <property type="entry name" value="2EXR DOMAIN-CONTAINING PROTEIN-RELATED"/>
    <property type="match status" value="1"/>
</dbReference>
<evidence type="ECO:0000313" key="4">
    <source>
        <dbReference type="Proteomes" id="UP000676310"/>
    </source>
</evidence>
<feature type="domain" description="DUF7730" evidence="2">
    <location>
        <begin position="85"/>
        <end position="181"/>
    </location>
</feature>